<evidence type="ECO:0000313" key="10">
    <source>
        <dbReference type="EMBL" id="SMX25753.1"/>
    </source>
</evidence>
<dbReference type="GO" id="GO:0006020">
    <property type="term" value="P:inositol metabolic process"/>
    <property type="evidence" value="ECO:0007669"/>
    <property type="project" value="TreeGrafter"/>
</dbReference>
<dbReference type="EMBL" id="FXXQ01000026">
    <property type="protein sequence ID" value="SMX25753.1"/>
    <property type="molecule type" value="Genomic_DNA"/>
</dbReference>
<evidence type="ECO:0000256" key="6">
    <source>
        <dbReference type="ARBA" id="ARBA00022723"/>
    </source>
</evidence>
<dbReference type="SUPFAM" id="SSF56655">
    <property type="entry name" value="Carbohydrate phosphatase"/>
    <property type="match status" value="1"/>
</dbReference>
<keyword evidence="6 9" id="KW-0479">Metal-binding</keyword>
<dbReference type="Proteomes" id="UP000201838">
    <property type="component" value="Unassembled WGS sequence"/>
</dbReference>
<dbReference type="PRINTS" id="PR00377">
    <property type="entry name" value="IMPHPHTASES"/>
</dbReference>
<dbReference type="Pfam" id="PF00459">
    <property type="entry name" value="Inositol_P"/>
    <property type="match status" value="1"/>
</dbReference>
<feature type="binding site" evidence="9">
    <location>
        <position position="72"/>
    </location>
    <ligand>
        <name>Mg(2+)</name>
        <dbReference type="ChEBI" id="CHEBI:18420"/>
        <label>1</label>
        <note>catalytic</note>
    </ligand>
</feature>
<comment type="cofactor">
    <cofactor evidence="2 9">
        <name>Mg(2+)</name>
        <dbReference type="ChEBI" id="CHEBI:18420"/>
    </cofactor>
</comment>
<dbReference type="InterPro" id="IPR000760">
    <property type="entry name" value="Inositol_monophosphatase-like"/>
</dbReference>
<evidence type="ECO:0000313" key="11">
    <source>
        <dbReference type="Proteomes" id="UP000201838"/>
    </source>
</evidence>
<proteinExistence type="inferred from homology"/>
<feature type="binding site" evidence="9">
    <location>
        <position position="91"/>
    </location>
    <ligand>
        <name>Mg(2+)</name>
        <dbReference type="ChEBI" id="CHEBI:18420"/>
        <label>1</label>
        <note>catalytic</note>
    </ligand>
</feature>
<dbReference type="GO" id="GO:0046872">
    <property type="term" value="F:metal ion binding"/>
    <property type="evidence" value="ECO:0007669"/>
    <property type="project" value="UniProtKB-KW"/>
</dbReference>
<evidence type="ECO:0000256" key="8">
    <source>
        <dbReference type="ARBA" id="ARBA00022842"/>
    </source>
</evidence>
<comment type="catalytic activity">
    <reaction evidence="1">
        <text>a myo-inositol phosphate + H2O = myo-inositol + phosphate</text>
        <dbReference type="Rhea" id="RHEA:24056"/>
        <dbReference type="ChEBI" id="CHEBI:15377"/>
        <dbReference type="ChEBI" id="CHEBI:17268"/>
        <dbReference type="ChEBI" id="CHEBI:43474"/>
        <dbReference type="ChEBI" id="CHEBI:84139"/>
        <dbReference type="EC" id="3.1.3.25"/>
    </reaction>
</comment>
<evidence type="ECO:0000256" key="9">
    <source>
        <dbReference type="PIRSR" id="PIRSR600760-2"/>
    </source>
</evidence>
<dbReference type="FunFam" id="3.30.540.10:FF:000003">
    <property type="entry name" value="Inositol-1-monophosphatase"/>
    <property type="match status" value="1"/>
</dbReference>
<reference evidence="10 11" key="1">
    <citation type="submission" date="2017-05" db="EMBL/GenBank/DDBJ databases">
        <authorList>
            <person name="Song R."/>
            <person name="Chenine A.L."/>
            <person name="Ruprecht R.M."/>
        </authorList>
    </citation>
    <scope>NUCLEOTIDE SEQUENCE [LARGE SCALE GENOMIC DNA]</scope>
    <source>
        <strain evidence="10 11">CECT 8489</strain>
    </source>
</reference>
<dbReference type="Gene3D" id="3.40.190.80">
    <property type="match status" value="1"/>
</dbReference>
<keyword evidence="7 10" id="KW-0378">Hydrolase</keyword>
<evidence type="ECO:0000256" key="2">
    <source>
        <dbReference type="ARBA" id="ARBA00001946"/>
    </source>
</evidence>
<dbReference type="PANTHER" id="PTHR20854">
    <property type="entry name" value="INOSITOL MONOPHOSPHATASE"/>
    <property type="match status" value="1"/>
</dbReference>
<protein>
    <recommendedName>
        <fullName evidence="5">Inositol-1-monophosphatase</fullName>
        <ecNumber evidence="4">3.1.3.25</ecNumber>
    </recommendedName>
</protein>
<feature type="binding site" evidence="9">
    <location>
        <position position="90"/>
    </location>
    <ligand>
        <name>Mg(2+)</name>
        <dbReference type="ChEBI" id="CHEBI:18420"/>
        <label>2</label>
    </ligand>
</feature>
<dbReference type="GO" id="GO:0007165">
    <property type="term" value="P:signal transduction"/>
    <property type="evidence" value="ECO:0007669"/>
    <property type="project" value="TreeGrafter"/>
</dbReference>
<evidence type="ECO:0000256" key="1">
    <source>
        <dbReference type="ARBA" id="ARBA00001033"/>
    </source>
</evidence>
<evidence type="ECO:0000256" key="3">
    <source>
        <dbReference type="ARBA" id="ARBA00009759"/>
    </source>
</evidence>
<dbReference type="GO" id="GO:0008934">
    <property type="term" value="F:inositol monophosphate 1-phosphatase activity"/>
    <property type="evidence" value="ECO:0007669"/>
    <property type="project" value="TreeGrafter"/>
</dbReference>
<dbReference type="AlphaFoldDB" id="A0A238J5W4"/>
<dbReference type="InterPro" id="IPR020583">
    <property type="entry name" value="Inositol_monoP_metal-BS"/>
</dbReference>
<evidence type="ECO:0000256" key="7">
    <source>
        <dbReference type="ARBA" id="ARBA00022801"/>
    </source>
</evidence>
<sequence>MTPPLEKSSVAAVEQLARDAGAVALRHFEALSTVPVESKGHLDLVTAADQDVERFLTEGLAKAFPEDGIFGEEGAAHQGTSGRTWVVDPIDGTFNFVRGGDQWAISIGLYEAGQPTFGVIFAPLRSQILVGGIGLASTLNGERLAQRSGLDSSRASCGVGFHPVIPVELRLETLRFVLEDAGMSFRCCGSATLSLIEVALGQVDGYLGIGESSWDLMAALPILDQIGIRSTVDWKNTDLSSKLRFACGTPEFLQAVAPIVDFGATLEP</sequence>
<feature type="binding site" evidence="9">
    <location>
        <position position="215"/>
    </location>
    <ligand>
        <name>Mg(2+)</name>
        <dbReference type="ChEBI" id="CHEBI:18420"/>
        <label>1</label>
        <note>catalytic</note>
    </ligand>
</feature>
<dbReference type="OrthoDB" id="9785695at2"/>
<name>A0A238J5W4_9RHOB</name>
<accession>A0A238J5W4</accession>
<dbReference type="RefSeq" id="WP_093975928.1">
    <property type="nucleotide sequence ID" value="NZ_FXXQ01000026.1"/>
</dbReference>
<keyword evidence="8 9" id="KW-0460">Magnesium</keyword>
<dbReference type="PANTHER" id="PTHR20854:SF4">
    <property type="entry name" value="INOSITOL-1-MONOPHOSPHATASE-RELATED"/>
    <property type="match status" value="1"/>
</dbReference>
<dbReference type="EC" id="3.1.3.25" evidence="4"/>
<feature type="binding site" evidence="9">
    <location>
        <position position="88"/>
    </location>
    <ligand>
        <name>Mg(2+)</name>
        <dbReference type="ChEBI" id="CHEBI:18420"/>
        <label>1</label>
        <note>catalytic</note>
    </ligand>
</feature>
<dbReference type="Gene3D" id="3.30.540.10">
    <property type="entry name" value="Fructose-1,6-Bisphosphatase, subunit A, domain 1"/>
    <property type="match status" value="1"/>
</dbReference>
<evidence type="ECO:0000256" key="4">
    <source>
        <dbReference type="ARBA" id="ARBA00013106"/>
    </source>
</evidence>
<organism evidence="10 11">
    <name type="scientific">Boseongicola aestuarii</name>
    <dbReference type="NCBI Taxonomy" id="1470561"/>
    <lineage>
        <taxon>Bacteria</taxon>
        <taxon>Pseudomonadati</taxon>
        <taxon>Pseudomonadota</taxon>
        <taxon>Alphaproteobacteria</taxon>
        <taxon>Rhodobacterales</taxon>
        <taxon>Paracoccaceae</taxon>
        <taxon>Boseongicola</taxon>
    </lineage>
</organism>
<keyword evidence="11" id="KW-1185">Reference proteome</keyword>
<dbReference type="PROSITE" id="PS00629">
    <property type="entry name" value="IMP_1"/>
    <property type="match status" value="1"/>
</dbReference>
<evidence type="ECO:0000256" key="5">
    <source>
        <dbReference type="ARBA" id="ARBA00019784"/>
    </source>
</evidence>
<comment type="similarity">
    <text evidence="3">Belongs to the inositol monophosphatase superfamily.</text>
</comment>
<gene>
    <name evidence="10" type="primary">suhB_5</name>
    <name evidence="10" type="ORF">BOA8489_03897</name>
</gene>